<dbReference type="PANTHER" id="PTHR46599">
    <property type="entry name" value="PIGGYBAC TRANSPOSABLE ELEMENT-DERIVED PROTEIN 4"/>
    <property type="match status" value="1"/>
</dbReference>
<reference evidence="2 3" key="1">
    <citation type="submission" date="2018-09" db="EMBL/GenBank/DDBJ databases">
        <title>Genomic investigation of the strawberry pathogen Phytophthora fragariae indicates pathogenicity is determined by transcriptional variation in three key races.</title>
        <authorList>
            <person name="Adams T.M."/>
            <person name="Armitage A.D."/>
            <person name="Sobczyk M.K."/>
            <person name="Bates H.J."/>
            <person name="Dunwell J.M."/>
            <person name="Nellist C.F."/>
            <person name="Harrison R.J."/>
        </authorList>
    </citation>
    <scope>NUCLEOTIDE SEQUENCE [LARGE SCALE GENOMIC DNA]</scope>
    <source>
        <strain evidence="2 3">ONT-3</strain>
    </source>
</reference>
<feature type="transmembrane region" description="Helical" evidence="1">
    <location>
        <begin position="26"/>
        <end position="49"/>
    </location>
</feature>
<comment type="caution">
    <text evidence="2">The sequence shown here is derived from an EMBL/GenBank/DDBJ whole genome shotgun (WGS) entry which is preliminary data.</text>
</comment>
<keyword evidence="1" id="KW-0812">Transmembrane</keyword>
<gene>
    <name evidence="2" type="ORF">PF010_g24262</name>
</gene>
<sequence length="212" mass="23979">MGGVDKHDQLRLQSHSLQLSTRFKKYYHSLFLGLVDIAIINAYITHIAISEKRKKRKMSHYDFLAGLHEAHIASSESDFTTTTSRQSARMVATSAESDGTLVVPSEHTLVQVTDTRANNGVTRLRQRQCRVCTLLAREEGRKRPGTTTWYCQKCSTNRRGLLFMCNKIRGHPSSPGLTFSQIYHSVCRNGEFAPTSAKVRDRVLQKPHSMQS</sequence>
<dbReference type="Proteomes" id="UP000488956">
    <property type="component" value="Unassembled WGS sequence"/>
</dbReference>
<evidence type="ECO:0000256" key="1">
    <source>
        <dbReference type="SAM" id="Phobius"/>
    </source>
</evidence>
<evidence type="ECO:0008006" key="4">
    <source>
        <dbReference type="Google" id="ProtNLM"/>
    </source>
</evidence>
<dbReference type="EMBL" id="QXFX01002589">
    <property type="protein sequence ID" value="KAE9075536.1"/>
    <property type="molecule type" value="Genomic_DNA"/>
</dbReference>
<keyword evidence="1" id="KW-1133">Transmembrane helix</keyword>
<evidence type="ECO:0000313" key="3">
    <source>
        <dbReference type="Proteomes" id="UP000488956"/>
    </source>
</evidence>
<dbReference type="AlphaFoldDB" id="A0A6G0K3K8"/>
<dbReference type="PANTHER" id="PTHR46599:SF3">
    <property type="entry name" value="PIGGYBAC TRANSPOSABLE ELEMENT-DERIVED PROTEIN 4"/>
    <property type="match status" value="1"/>
</dbReference>
<accession>A0A6G0K3K8</accession>
<evidence type="ECO:0000313" key="2">
    <source>
        <dbReference type="EMBL" id="KAE9075536.1"/>
    </source>
</evidence>
<protein>
    <recommendedName>
        <fullName evidence="4">PiggyBac transposable element-derived protein domain-containing protein</fullName>
    </recommendedName>
</protein>
<proteinExistence type="predicted"/>
<keyword evidence="1" id="KW-0472">Membrane</keyword>
<name>A0A6G0K3K8_9STRA</name>
<organism evidence="2 3">
    <name type="scientific">Phytophthora fragariae</name>
    <dbReference type="NCBI Taxonomy" id="53985"/>
    <lineage>
        <taxon>Eukaryota</taxon>
        <taxon>Sar</taxon>
        <taxon>Stramenopiles</taxon>
        <taxon>Oomycota</taxon>
        <taxon>Peronosporomycetes</taxon>
        <taxon>Peronosporales</taxon>
        <taxon>Peronosporaceae</taxon>
        <taxon>Phytophthora</taxon>
    </lineage>
</organism>